<dbReference type="Pfam" id="PF13460">
    <property type="entry name" value="NAD_binding_10"/>
    <property type="match status" value="1"/>
</dbReference>
<accession>A0A5J6L689</accession>
<reference evidence="3" key="1">
    <citation type="submission" date="2019-09" db="EMBL/GenBank/DDBJ databases">
        <title>Mumia zhuanghuii sp. nov. isolated from the intestinal contents of plateau pika (Ochotona curzoniae) in the Qinghai-Tibet plateau of China.</title>
        <authorList>
            <person name="Tian Z."/>
        </authorList>
    </citation>
    <scope>NUCLEOTIDE SEQUENCE [LARGE SCALE GENOMIC DNA]</scope>
    <source>
        <strain evidence="3">L-031</strain>
    </source>
</reference>
<dbReference type="AlphaFoldDB" id="A0A5J6L689"/>
<evidence type="ECO:0000313" key="2">
    <source>
        <dbReference type="EMBL" id="QEW04179.1"/>
    </source>
</evidence>
<dbReference type="RefSeq" id="WP_150926079.1">
    <property type="nucleotide sequence ID" value="NZ_CP044232.1"/>
</dbReference>
<evidence type="ECO:0000259" key="1">
    <source>
        <dbReference type="Pfam" id="PF13460"/>
    </source>
</evidence>
<dbReference type="EMBL" id="CP044232">
    <property type="protein sequence ID" value="QEW04179.1"/>
    <property type="molecule type" value="Genomic_DNA"/>
</dbReference>
<sequence>MSDHAEQERTAVRVAVAGGTGAVGHHAVASLRAAGHEPVVISRGRGVDARRAAGLDAALEGVDAVIDALSVETLDGGETVEFFRATTQNLLAAEARAGVQHHVALSIVAIERAPFGYYAGKVAQEQLVEAGDIPWTILRAAQFHEFAAQMYDRAKIGPLRVAPRMRTQPVAAREVGDALAAIAAGGAAGRVPDLAGPREESLVRMVRAYARAIGARGWLPAVPVPGPFGRAQRDGSLLPDASATLGRQTFDQWLAGVRPAR</sequence>
<dbReference type="InterPro" id="IPR016040">
    <property type="entry name" value="NAD(P)-bd_dom"/>
</dbReference>
<dbReference type="PANTHER" id="PTHR12126">
    <property type="entry name" value="NADH-UBIQUINONE OXIDOREDUCTASE 39 KDA SUBUNIT-RELATED"/>
    <property type="match status" value="1"/>
</dbReference>
<evidence type="ECO:0000313" key="3">
    <source>
        <dbReference type="Proteomes" id="UP000325516"/>
    </source>
</evidence>
<dbReference type="Gene3D" id="3.40.50.720">
    <property type="entry name" value="NAD(P)-binding Rossmann-like Domain"/>
    <property type="match status" value="1"/>
</dbReference>
<feature type="domain" description="NAD(P)-binding" evidence="1">
    <location>
        <begin position="18"/>
        <end position="157"/>
    </location>
</feature>
<proteinExistence type="predicted"/>
<name>A0A5J6L689_9MICO</name>
<dbReference type="Proteomes" id="UP000325516">
    <property type="component" value="Chromosome"/>
</dbReference>
<gene>
    <name evidence="2" type="ORF">F6J85_14510</name>
</gene>
<protein>
    <submittedName>
        <fullName evidence="2">SDR family oxidoreductase</fullName>
    </submittedName>
</protein>
<keyword evidence="3" id="KW-1185">Reference proteome</keyword>
<dbReference type="InterPro" id="IPR036291">
    <property type="entry name" value="NAD(P)-bd_dom_sf"/>
</dbReference>
<dbReference type="InterPro" id="IPR051207">
    <property type="entry name" value="ComplexI_NDUFA9_subunit"/>
</dbReference>
<dbReference type="SUPFAM" id="SSF51735">
    <property type="entry name" value="NAD(P)-binding Rossmann-fold domains"/>
    <property type="match status" value="1"/>
</dbReference>
<organism evidence="2 3">
    <name type="scientific">Microbacterium lushaniae</name>
    <dbReference type="NCBI Taxonomy" id="2614639"/>
    <lineage>
        <taxon>Bacteria</taxon>
        <taxon>Bacillati</taxon>
        <taxon>Actinomycetota</taxon>
        <taxon>Actinomycetes</taxon>
        <taxon>Micrococcales</taxon>
        <taxon>Microbacteriaceae</taxon>
        <taxon>Microbacterium</taxon>
    </lineage>
</organism>
<dbReference type="PANTHER" id="PTHR12126:SF11">
    <property type="entry name" value="NADH DEHYDROGENASE [UBIQUINONE] 1 ALPHA SUBCOMPLEX SUBUNIT 9, MITOCHONDRIAL"/>
    <property type="match status" value="1"/>
</dbReference>
<dbReference type="GO" id="GO:0044877">
    <property type="term" value="F:protein-containing complex binding"/>
    <property type="evidence" value="ECO:0007669"/>
    <property type="project" value="TreeGrafter"/>
</dbReference>
<dbReference type="KEGG" id="mlz:F6J85_14510"/>